<feature type="region of interest" description="Disordered" evidence="1">
    <location>
        <begin position="1"/>
        <end position="25"/>
    </location>
</feature>
<comment type="caution">
    <text evidence="2">The sequence shown here is derived from an EMBL/GenBank/DDBJ whole genome shotgun (WGS) entry which is preliminary data.</text>
</comment>
<protein>
    <submittedName>
        <fullName evidence="2">Uncharacterized protein</fullName>
    </submittedName>
</protein>
<evidence type="ECO:0000256" key="1">
    <source>
        <dbReference type="SAM" id="MobiDB-lite"/>
    </source>
</evidence>
<sequence>MRAPEIRRPPNIGNARGPGNANWTGSRLNSTPILNAAKALEEISIDLQLMAWAVIFDDDMAHEPENVELIERHAKQLQNIQRWARDQRAA</sequence>
<dbReference type="RefSeq" id="WP_354695598.1">
    <property type="nucleotide sequence ID" value="NZ_JAZHOG010000007.1"/>
</dbReference>
<proteinExistence type="predicted"/>
<evidence type="ECO:0000313" key="3">
    <source>
        <dbReference type="Proteomes" id="UP001359886"/>
    </source>
</evidence>
<dbReference type="Proteomes" id="UP001359886">
    <property type="component" value="Unassembled WGS sequence"/>
</dbReference>
<keyword evidence="3" id="KW-1185">Reference proteome</keyword>
<evidence type="ECO:0000313" key="2">
    <source>
        <dbReference type="EMBL" id="MEJ8568277.1"/>
    </source>
</evidence>
<reference evidence="2 3" key="1">
    <citation type="submission" date="2024-02" db="EMBL/GenBank/DDBJ databases">
        <title>A novel Wenzhouxiangellaceae bacterium, isolated from coastal sediments.</title>
        <authorList>
            <person name="Du Z.-J."/>
            <person name="Ye Y.-Q."/>
            <person name="Zhang X.-Y."/>
        </authorList>
    </citation>
    <scope>NUCLEOTIDE SEQUENCE [LARGE SCALE GENOMIC DNA]</scope>
    <source>
        <strain evidence="2 3">CH-27</strain>
    </source>
</reference>
<dbReference type="EMBL" id="JAZHOG010000007">
    <property type="protein sequence ID" value="MEJ8568277.1"/>
    <property type="molecule type" value="Genomic_DNA"/>
</dbReference>
<accession>A0AAW9R998</accession>
<gene>
    <name evidence="2" type="ORF">V3330_11630</name>
</gene>
<dbReference type="AlphaFoldDB" id="A0AAW9R998"/>
<name>A0AAW9R998_9GAMM</name>
<organism evidence="2 3">
    <name type="scientific">Elongatibacter sediminis</name>
    <dbReference type="NCBI Taxonomy" id="3119006"/>
    <lineage>
        <taxon>Bacteria</taxon>
        <taxon>Pseudomonadati</taxon>
        <taxon>Pseudomonadota</taxon>
        <taxon>Gammaproteobacteria</taxon>
        <taxon>Chromatiales</taxon>
        <taxon>Wenzhouxiangellaceae</taxon>
        <taxon>Elongatibacter</taxon>
    </lineage>
</organism>